<dbReference type="PROSITE" id="PS50088">
    <property type="entry name" value="ANK_REPEAT"/>
    <property type="match status" value="3"/>
</dbReference>
<reference evidence="5" key="1">
    <citation type="submission" date="2023-11" db="EMBL/GenBank/DDBJ databases">
        <authorList>
            <person name="Alioto T."/>
            <person name="Alioto T."/>
            <person name="Gomez Garrido J."/>
        </authorList>
    </citation>
    <scope>NUCLEOTIDE SEQUENCE</scope>
</reference>
<comment type="caution">
    <text evidence="5">The sequence shown here is derived from an EMBL/GenBank/DDBJ whole genome shotgun (WGS) entry which is preliminary data.</text>
</comment>
<dbReference type="Gene3D" id="1.25.40.20">
    <property type="entry name" value="Ankyrin repeat-containing domain"/>
    <property type="match status" value="2"/>
</dbReference>
<keyword evidence="6" id="KW-1185">Reference proteome</keyword>
<dbReference type="SMART" id="SM00248">
    <property type="entry name" value="ANK"/>
    <property type="match status" value="6"/>
</dbReference>
<evidence type="ECO:0000256" key="3">
    <source>
        <dbReference type="PROSITE-ProRule" id="PRU00023"/>
    </source>
</evidence>
<evidence type="ECO:0000313" key="5">
    <source>
        <dbReference type="EMBL" id="CAK3986241.1"/>
    </source>
</evidence>
<keyword evidence="2 3" id="KW-0040">ANK repeat</keyword>
<feature type="repeat" description="ANK" evidence="3">
    <location>
        <begin position="316"/>
        <end position="348"/>
    </location>
</feature>
<dbReference type="Proteomes" id="UP001296104">
    <property type="component" value="Unassembled WGS sequence"/>
</dbReference>
<proteinExistence type="predicted"/>
<gene>
    <name evidence="5" type="ORF">LECACI_7A003862</name>
</gene>
<evidence type="ECO:0000313" key="6">
    <source>
        <dbReference type="Proteomes" id="UP001296104"/>
    </source>
</evidence>
<feature type="repeat" description="ANK" evidence="3">
    <location>
        <begin position="217"/>
        <end position="249"/>
    </location>
</feature>
<dbReference type="PANTHER" id="PTHR24198:SF165">
    <property type="entry name" value="ANKYRIN REPEAT-CONTAINING PROTEIN-RELATED"/>
    <property type="match status" value="1"/>
</dbReference>
<dbReference type="EMBL" id="CAVMBE010000019">
    <property type="protein sequence ID" value="CAK3986241.1"/>
    <property type="molecule type" value="Genomic_DNA"/>
</dbReference>
<dbReference type="GO" id="GO:0005737">
    <property type="term" value="C:cytoplasm"/>
    <property type="evidence" value="ECO:0007669"/>
    <property type="project" value="TreeGrafter"/>
</dbReference>
<protein>
    <submittedName>
        <fullName evidence="5">Palmitoyltransferase AKR1</fullName>
    </submittedName>
</protein>
<dbReference type="PROSITE" id="PS50297">
    <property type="entry name" value="ANK_REP_REGION"/>
    <property type="match status" value="2"/>
</dbReference>
<dbReference type="InterPro" id="IPR036770">
    <property type="entry name" value="Ankyrin_rpt-contain_sf"/>
</dbReference>
<keyword evidence="1" id="KW-0677">Repeat</keyword>
<evidence type="ECO:0000256" key="4">
    <source>
        <dbReference type="SAM" id="MobiDB-lite"/>
    </source>
</evidence>
<feature type="compositionally biased region" description="Low complexity" evidence="4">
    <location>
        <begin position="109"/>
        <end position="125"/>
    </location>
</feature>
<dbReference type="Pfam" id="PF12796">
    <property type="entry name" value="Ank_2"/>
    <property type="match status" value="2"/>
</dbReference>
<accession>A0AAI9EA85</accession>
<organism evidence="5 6">
    <name type="scientific">Lecanosticta acicola</name>
    <dbReference type="NCBI Taxonomy" id="111012"/>
    <lineage>
        <taxon>Eukaryota</taxon>
        <taxon>Fungi</taxon>
        <taxon>Dikarya</taxon>
        <taxon>Ascomycota</taxon>
        <taxon>Pezizomycotina</taxon>
        <taxon>Dothideomycetes</taxon>
        <taxon>Dothideomycetidae</taxon>
        <taxon>Mycosphaerellales</taxon>
        <taxon>Mycosphaerellaceae</taxon>
        <taxon>Lecanosticta</taxon>
    </lineage>
</organism>
<name>A0AAI9EA85_9PEZI</name>
<dbReference type="InterPro" id="IPR002110">
    <property type="entry name" value="Ankyrin_rpt"/>
</dbReference>
<sequence length="378" mass="40396">MGFDTMRSFQHLGLLSKPRGLDVAASVNDGLRRQDSFMFASSAVSRQVMGRKGLRKKCLLTTSRSNDCCSANTSSNKLPVQQHKLASISVYPPSFQTAKAKWSPPPSPGSSSPTSPVGSPRSPSTHTVTLSAKEKNALANQLYAAACSGDLGAIEDLLHRGAPINSSVLVGGLFEAFKPAKAGHLSPLAGAATCGQYDAAELLLSHGAELNPDSQQCACSPLHQAIRNNDFELVRFFLERGADVDIDNSYKTTPIMYASKYSSPELVSLLLEYAPDLNKLSFINAAAIHWSVWPGNAKVTELLLMAGANPNHPMADGSSPLSCAILTGSVSMVKCLLRFGADPLQRNDEYETPLQIAHSQSDSEEILKLLKAAVAARR</sequence>
<evidence type="ECO:0000256" key="1">
    <source>
        <dbReference type="ARBA" id="ARBA00022737"/>
    </source>
</evidence>
<feature type="region of interest" description="Disordered" evidence="4">
    <location>
        <begin position="97"/>
        <end position="128"/>
    </location>
</feature>
<dbReference type="PANTHER" id="PTHR24198">
    <property type="entry name" value="ANKYRIN REPEAT AND PROTEIN KINASE DOMAIN-CONTAINING PROTEIN"/>
    <property type="match status" value="1"/>
</dbReference>
<dbReference type="SUPFAM" id="SSF48403">
    <property type="entry name" value="Ankyrin repeat"/>
    <property type="match status" value="1"/>
</dbReference>
<dbReference type="AlphaFoldDB" id="A0AAI9EA85"/>
<evidence type="ECO:0000256" key="2">
    <source>
        <dbReference type="ARBA" id="ARBA00023043"/>
    </source>
</evidence>
<feature type="repeat" description="ANK" evidence="3">
    <location>
        <begin position="183"/>
        <end position="215"/>
    </location>
</feature>